<name>A0AAV5WWZ9_9BILA</name>
<comment type="caution">
    <text evidence="2">The sequence shown here is derived from an EMBL/GenBank/DDBJ whole genome shotgun (WGS) entry which is preliminary data.</text>
</comment>
<organism evidence="2 3">
    <name type="scientific">Pristionchus fissidentatus</name>
    <dbReference type="NCBI Taxonomy" id="1538716"/>
    <lineage>
        <taxon>Eukaryota</taxon>
        <taxon>Metazoa</taxon>
        <taxon>Ecdysozoa</taxon>
        <taxon>Nematoda</taxon>
        <taxon>Chromadorea</taxon>
        <taxon>Rhabditida</taxon>
        <taxon>Rhabditina</taxon>
        <taxon>Diplogasteromorpha</taxon>
        <taxon>Diplogasteroidea</taxon>
        <taxon>Neodiplogasteridae</taxon>
        <taxon>Pristionchus</taxon>
    </lineage>
</organism>
<feature type="non-terminal residue" evidence="2">
    <location>
        <position position="134"/>
    </location>
</feature>
<feature type="non-terminal residue" evidence="2">
    <location>
        <position position="1"/>
    </location>
</feature>
<protein>
    <submittedName>
        <fullName evidence="2">Uncharacterized protein</fullName>
    </submittedName>
</protein>
<dbReference type="EMBL" id="BTSY01000006">
    <property type="protein sequence ID" value="GMT34119.1"/>
    <property type="molecule type" value="Genomic_DNA"/>
</dbReference>
<gene>
    <name evidence="2" type="ORF">PFISCL1PPCAC_25416</name>
</gene>
<feature type="transmembrane region" description="Helical" evidence="1">
    <location>
        <begin position="12"/>
        <end position="34"/>
    </location>
</feature>
<proteinExistence type="predicted"/>
<sequence length="134" mass="15726">NAMPRNHRIFMGILFVFCMIYVIIMSGVGVRNSIYERLFARSRSLNSMRLSNIQLKDVKETLYDTCTLEETPVWSDEMRRMLNPLYDPLKECNRTFKPWSELDKNGRVKLINDGESPTANCRAREISYKGEHEN</sequence>
<evidence type="ECO:0000256" key="1">
    <source>
        <dbReference type="SAM" id="Phobius"/>
    </source>
</evidence>
<keyword evidence="1" id="KW-0472">Membrane</keyword>
<keyword evidence="1" id="KW-1133">Transmembrane helix</keyword>
<keyword evidence="3" id="KW-1185">Reference proteome</keyword>
<reference evidence="2" key="1">
    <citation type="submission" date="2023-10" db="EMBL/GenBank/DDBJ databases">
        <title>Genome assembly of Pristionchus species.</title>
        <authorList>
            <person name="Yoshida K."/>
            <person name="Sommer R.J."/>
        </authorList>
    </citation>
    <scope>NUCLEOTIDE SEQUENCE</scope>
    <source>
        <strain evidence="2">RS5133</strain>
    </source>
</reference>
<dbReference type="AlphaFoldDB" id="A0AAV5WWZ9"/>
<accession>A0AAV5WWZ9</accession>
<evidence type="ECO:0000313" key="3">
    <source>
        <dbReference type="Proteomes" id="UP001432322"/>
    </source>
</evidence>
<dbReference type="Proteomes" id="UP001432322">
    <property type="component" value="Unassembled WGS sequence"/>
</dbReference>
<keyword evidence="1" id="KW-0812">Transmembrane</keyword>
<evidence type="ECO:0000313" key="2">
    <source>
        <dbReference type="EMBL" id="GMT34119.1"/>
    </source>
</evidence>